<dbReference type="GO" id="GO:0005178">
    <property type="term" value="F:integrin binding"/>
    <property type="evidence" value="ECO:0007669"/>
    <property type="project" value="InterPro"/>
</dbReference>
<evidence type="ECO:0000256" key="1">
    <source>
        <dbReference type="SAM" id="MobiDB-lite"/>
    </source>
</evidence>
<dbReference type="GO" id="GO:0007155">
    <property type="term" value="P:cell adhesion"/>
    <property type="evidence" value="ECO:0007669"/>
    <property type="project" value="InterPro"/>
</dbReference>
<dbReference type="InterPro" id="IPR036179">
    <property type="entry name" value="Ig-like_dom_sf"/>
</dbReference>
<feature type="domain" description="Ig-like" evidence="3">
    <location>
        <begin position="174"/>
        <end position="245"/>
    </location>
</feature>
<dbReference type="EMBL" id="JAFIRN010000017">
    <property type="protein sequence ID" value="KAG5832818.1"/>
    <property type="molecule type" value="Genomic_DNA"/>
</dbReference>
<feature type="domain" description="Ig-like" evidence="3">
    <location>
        <begin position="97"/>
        <end position="171"/>
    </location>
</feature>
<dbReference type="InterPro" id="IPR013783">
    <property type="entry name" value="Ig-like_fold"/>
</dbReference>
<dbReference type="Pfam" id="PF07679">
    <property type="entry name" value="I-set"/>
    <property type="match status" value="1"/>
</dbReference>
<proteinExistence type="predicted"/>
<protein>
    <recommendedName>
        <fullName evidence="3">Ig-like domain-containing protein</fullName>
    </recommendedName>
</protein>
<feature type="domain" description="Ig-like" evidence="3">
    <location>
        <begin position="435"/>
        <end position="533"/>
    </location>
</feature>
<dbReference type="InterPro" id="IPR007110">
    <property type="entry name" value="Ig-like_dom"/>
</dbReference>
<dbReference type="SMART" id="SM00408">
    <property type="entry name" value="IGc2"/>
    <property type="match status" value="5"/>
</dbReference>
<keyword evidence="5" id="KW-1185">Reference proteome</keyword>
<dbReference type="PANTHER" id="PTHR13771:SF9">
    <property type="entry name" value="INTERCELLULAR ADHESION MOLECULE 5"/>
    <property type="match status" value="1"/>
</dbReference>
<dbReference type="InterPro" id="IPR013098">
    <property type="entry name" value="Ig_I-set"/>
</dbReference>
<feature type="transmembrane region" description="Helical" evidence="2">
    <location>
        <begin position="663"/>
        <end position="689"/>
    </location>
</feature>
<gene>
    <name evidence="4" type="ORF">ANANG_G00295190</name>
</gene>
<dbReference type="SUPFAM" id="SSF48726">
    <property type="entry name" value="Immunoglobulin"/>
    <property type="match status" value="6"/>
</dbReference>
<accession>A0A9D3LQJ7</accession>
<dbReference type="PROSITE" id="PS50835">
    <property type="entry name" value="IG_LIKE"/>
    <property type="match status" value="6"/>
</dbReference>
<sequence length="733" mass="80810">MLEGKHYQLQCEVQNIAPVQNLTVKWYKGETLENQTSYDALTKTPVNVSSTLLITPTSADDGAQYSCVAELELGPEGPQPPPEVKSDPLNITVHYKPRITECLDHVKLREGESLDTLVSCRAEGNPSPVVTWYRNQSEFNSSTQLTRRDAGQYVMTAKNTLGSVSVNFTVGYGPIFNCSHKYEVTANERHALRCRAEGFPLPEVTWFKEDVEAELPAQMTREDEGQYILTARNAFGTANHSMDIDVLYPPSEIFEPESDAVDLGASVVLKCSSQGNPQPRYRWTYPRAANVLENSVDGVSLLHIFNASEENNGSYTCYAQNRIGHVNKTVSLIVRGKNTTTTISECPLKMEPSTVVVRYGDPVLVNCTVSGVHEGIGWEASEGSVDMMPDVKFVTWSLETLTGWEISPKCYGNFLTKAGPDQCGKRLNITVYKPPDSVSISAVTHTGPMLEGKQYQLQCEVQNIAPVQYLTVKWYKGETLENRTSYDALIKTPVNVSSTLLITPTSADDGAQYSCVAELELGPEGPQPRPEVKSDPFNIIVHYSPFFSDDDDDETLEVPEGEGVPLRCSAQGNPLPAYSWSSPLDEEEKTSQKQITSTSLPPGTHVYTCTAYNQLGQQSKNFTVKVVPQGGQTVLWMVTGIGLAVALFLILGYLYYKSRDVDYLPLIAGIVALAVVCISIAFVFIYLIYYKNTKMGEYNLKLGKSRAQNAHVAQNGKDSSLPMKKLTQPSSPV</sequence>
<dbReference type="AlphaFoldDB" id="A0A9D3LQJ7"/>
<feature type="domain" description="Ig-like" evidence="3">
    <location>
        <begin position="545"/>
        <end position="623"/>
    </location>
</feature>
<evidence type="ECO:0000313" key="5">
    <source>
        <dbReference type="Proteomes" id="UP001044222"/>
    </source>
</evidence>
<dbReference type="Gene3D" id="2.60.40.10">
    <property type="entry name" value="Immunoglobulins"/>
    <property type="match status" value="7"/>
</dbReference>
<name>A0A9D3LQJ7_ANGAN</name>
<dbReference type="SMART" id="SM00409">
    <property type="entry name" value="IG"/>
    <property type="match status" value="6"/>
</dbReference>
<feature type="region of interest" description="Disordered" evidence="1">
    <location>
        <begin position="546"/>
        <end position="599"/>
    </location>
</feature>
<dbReference type="PANTHER" id="PTHR13771">
    <property type="entry name" value="INTERCELLULAR ADHESION MOLECULE"/>
    <property type="match status" value="1"/>
</dbReference>
<dbReference type="Pfam" id="PF13927">
    <property type="entry name" value="Ig_3"/>
    <property type="match status" value="4"/>
</dbReference>
<evidence type="ECO:0000259" key="3">
    <source>
        <dbReference type="PROSITE" id="PS50835"/>
    </source>
</evidence>
<dbReference type="InterPro" id="IPR003598">
    <property type="entry name" value="Ig_sub2"/>
</dbReference>
<feature type="domain" description="Ig-like" evidence="3">
    <location>
        <begin position="250"/>
        <end position="331"/>
    </location>
</feature>
<dbReference type="InterPro" id="IPR047012">
    <property type="entry name" value="ICAM_VCAM"/>
</dbReference>
<evidence type="ECO:0000256" key="2">
    <source>
        <dbReference type="SAM" id="Phobius"/>
    </source>
</evidence>
<keyword evidence="2" id="KW-0812">Transmembrane</keyword>
<organism evidence="4 5">
    <name type="scientific">Anguilla anguilla</name>
    <name type="common">European freshwater eel</name>
    <name type="synonym">Muraena anguilla</name>
    <dbReference type="NCBI Taxonomy" id="7936"/>
    <lineage>
        <taxon>Eukaryota</taxon>
        <taxon>Metazoa</taxon>
        <taxon>Chordata</taxon>
        <taxon>Craniata</taxon>
        <taxon>Vertebrata</taxon>
        <taxon>Euteleostomi</taxon>
        <taxon>Actinopterygii</taxon>
        <taxon>Neopterygii</taxon>
        <taxon>Teleostei</taxon>
        <taxon>Anguilliformes</taxon>
        <taxon>Anguillidae</taxon>
        <taxon>Anguilla</taxon>
    </lineage>
</organism>
<feature type="compositionally biased region" description="Acidic residues" evidence="1">
    <location>
        <begin position="548"/>
        <end position="560"/>
    </location>
</feature>
<dbReference type="Pfam" id="PF13895">
    <property type="entry name" value="Ig_2"/>
    <property type="match status" value="1"/>
</dbReference>
<reference evidence="4" key="1">
    <citation type="submission" date="2021-01" db="EMBL/GenBank/DDBJ databases">
        <title>A chromosome-scale assembly of European eel, Anguilla anguilla.</title>
        <authorList>
            <person name="Henkel C."/>
            <person name="Jong-Raadsen S.A."/>
            <person name="Dufour S."/>
            <person name="Weltzien F.-A."/>
            <person name="Palstra A.P."/>
            <person name="Pelster B."/>
            <person name="Spaink H.P."/>
            <person name="Van Den Thillart G.E."/>
            <person name="Jansen H."/>
            <person name="Zahm M."/>
            <person name="Klopp C."/>
            <person name="Cedric C."/>
            <person name="Louis A."/>
            <person name="Berthelot C."/>
            <person name="Parey E."/>
            <person name="Roest Crollius H."/>
            <person name="Montfort J."/>
            <person name="Robinson-Rechavi M."/>
            <person name="Bucao C."/>
            <person name="Bouchez O."/>
            <person name="Gislard M."/>
            <person name="Lluch J."/>
            <person name="Milhes M."/>
            <person name="Lampietro C."/>
            <person name="Lopez Roques C."/>
            <person name="Donnadieu C."/>
            <person name="Braasch I."/>
            <person name="Desvignes T."/>
            <person name="Postlethwait J."/>
            <person name="Bobe J."/>
            <person name="Guiguen Y."/>
            <person name="Dirks R."/>
        </authorList>
    </citation>
    <scope>NUCLEOTIDE SEQUENCE</scope>
    <source>
        <strain evidence="4">Tag_6206</strain>
        <tissue evidence="4">Liver</tissue>
    </source>
</reference>
<comment type="caution">
    <text evidence="4">The sequence shown here is derived from an EMBL/GenBank/DDBJ whole genome shotgun (WGS) entry which is preliminary data.</text>
</comment>
<evidence type="ECO:0000313" key="4">
    <source>
        <dbReference type="EMBL" id="KAG5832818.1"/>
    </source>
</evidence>
<feature type="domain" description="Ig-like" evidence="3">
    <location>
        <begin position="1"/>
        <end position="85"/>
    </location>
</feature>
<dbReference type="Proteomes" id="UP001044222">
    <property type="component" value="Chromosome 17"/>
</dbReference>
<dbReference type="InterPro" id="IPR003599">
    <property type="entry name" value="Ig_sub"/>
</dbReference>
<feature type="transmembrane region" description="Helical" evidence="2">
    <location>
        <begin position="634"/>
        <end position="656"/>
    </location>
</feature>
<keyword evidence="2" id="KW-1133">Transmembrane helix</keyword>
<feature type="region of interest" description="Disordered" evidence="1">
    <location>
        <begin position="713"/>
        <end position="733"/>
    </location>
</feature>
<keyword evidence="2" id="KW-0472">Membrane</keyword>